<keyword evidence="4 14" id="KW-1134">Transmembrane beta strand</keyword>
<accession>A0A6L9MIY9</accession>
<keyword evidence="5" id="KW-0410">Iron transport</keyword>
<dbReference type="InterPro" id="IPR036942">
    <property type="entry name" value="Beta-barrel_TonB_sf"/>
</dbReference>
<evidence type="ECO:0000313" key="19">
    <source>
        <dbReference type="EMBL" id="NDV87616.1"/>
    </source>
</evidence>
<feature type="domain" description="TonB-dependent receptor plug" evidence="18">
    <location>
        <begin position="73"/>
        <end position="175"/>
    </location>
</feature>
<evidence type="ECO:0000256" key="3">
    <source>
        <dbReference type="ARBA" id="ARBA00022448"/>
    </source>
</evidence>
<dbReference type="InterPro" id="IPR039426">
    <property type="entry name" value="TonB-dep_rcpt-like"/>
</dbReference>
<dbReference type="Pfam" id="PF07715">
    <property type="entry name" value="Plug"/>
    <property type="match status" value="1"/>
</dbReference>
<dbReference type="RefSeq" id="WP_163044364.1">
    <property type="nucleotide sequence ID" value="NZ_JAAAMJ010000009.1"/>
</dbReference>
<evidence type="ECO:0000256" key="7">
    <source>
        <dbReference type="ARBA" id="ARBA00022729"/>
    </source>
</evidence>
<evidence type="ECO:0000256" key="16">
    <source>
        <dbReference type="SAM" id="SignalP"/>
    </source>
</evidence>
<keyword evidence="13 14" id="KW-0998">Cell outer membrane</keyword>
<dbReference type="Gene3D" id="2.40.170.20">
    <property type="entry name" value="TonB-dependent receptor, beta-barrel domain"/>
    <property type="match status" value="1"/>
</dbReference>
<evidence type="ECO:0000256" key="11">
    <source>
        <dbReference type="ARBA" id="ARBA00023136"/>
    </source>
</evidence>
<dbReference type="GO" id="GO:0015344">
    <property type="term" value="F:siderophore uptake transmembrane transporter activity"/>
    <property type="evidence" value="ECO:0007669"/>
    <property type="project" value="TreeGrafter"/>
</dbReference>
<evidence type="ECO:0000256" key="15">
    <source>
        <dbReference type="RuleBase" id="RU003357"/>
    </source>
</evidence>
<feature type="domain" description="TonB-dependent receptor-like beta-barrel" evidence="17">
    <location>
        <begin position="249"/>
        <end position="698"/>
    </location>
</feature>
<dbReference type="NCBIfam" id="TIGR01783">
    <property type="entry name" value="TonB-siderophor"/>
    <property type="match status" value="1"/>
</dbReference>
<protein>
    <submittedName>
        <fullName evidence="19">TonB-dependent siderophore receptor</fullName>
    </submittedName>
</protein>
<dbReference type="Gene3D" id="2.170.130.10">
    <property type="entry name" value="TonB-dependent receptor, plug domain"/>
    <property type="match status" value="1"/>
</dbReference>
<evidence type="ECO:0000259" key="18">
    <source>
        <dbReference type="Pfam" id="PF07715"/>
    </source>
</evidence>
<comment type="similarity">
    <text evidence="2 14 15">Belongs to the TonB-dependent receptor family.</text>
</comment>
<feature type="chain" id="PRO_5026738711" evidence="16">
    <location>
        <begin position="25"/>
        <end position="729"/>
    </location>
</feature>
<comment type="caution">
    <text evidence="19">The sequence shown here is derived from an EMBL/GenBank/DDBJ whole genome shotgun (WGS) entry which is preliminary data.</text>
</comment>
<dbReference type="Pfam" id="PF00593">
    <property type="entry name" value="TonB_dep_Rec_b-barrel"/>
    <property type="match status" value="1"/>
</dbReference>
<dbReference type="InterPro" id="IPR000531">
    <property type="entry name" value="Beta-barrel_TonB"/>
</dbReference>
<keyword evidence="9" id="KW-0406">Ion transport</keyword>
<dbReference type="GO" id="GO:0015891">
    <property type="term" value="P:siderophore transport"/>
    <property type="evidence" value="ECO:0007669"/>
    <property type="project" value="InterPro"/>
</dbReference>
<evidence type="ECO:0000313" key="20">
    <source>
        <dbReference type="Proteomes" id="UP000476332"/>
    </source>
</evidence>
<dbReference type="AlphaFoldDB" id="A0A6L9MIY9"/>
<evidence type="ECO:0000256" key="4">
    <source>
        <dbReference type="ARBA" id="ARBA00022452"/>
    </source>
</evidence>
<dbReference type="GO" id="GO:0038023">
    <property type="term" value="F:signaling receptor activity"/>
    <property type="evidence" value="ECO:0007669"/>
    <property type="project" value="InterPro"/>
</dbReference>
<evidence type="ECO:0000256" key="1">
    <source>
        <dbReference type="ARBA" id="ARBA00004571"/>
    </source>
</evidence>
<dbReference type="InterPro" id="IPR010105">
    <property type="entry name" value="TonB_sidphr_rcpt"/>
</dbReference>
<keyword evidence="6 14" id="KW-0812">Transmembrane</keyword>
<evidence type="ECO:0000256" key="10">
    <source>
        <dbReference type="ARBA" id="ARBA00023077"/>
    </source>
</evidence>
<dbReference type="PANTHER" id="PTHR32552">
    <property type="entry name" value="FERRICHROME IRON RECEPTOR-RELATED"/>
    <property type="match status" value="1"/>
</dbReference>
<keyword evidence="7 16" id="KW-0732">Signal</keyword>
<dbReference type="Proteomes" id="UP000476332">
    <property type="component" value="Unassembled WGS sequence"/>
</dbReference>
<name>A0A6L9MIY9_9HYPH</name>
<keyword evidence="11 14" id="KW-0472">Membrane</keyword>
<evidence type="ECO:0000256" key="9">
    <source>
        <dbReference type="ARBA" id="ARBA00023065"/>
    </source>
</evidence>
<keyword evidence="8" id="KW-0408">Iron</keyword>
<organism evidence="19 20">
    <name type="scientific">Aurantimonas aggregata</name>
    <dbReference type="NCBI Taxonomy" id="2047720"/>
    <lineage>
        <taxon>Bacteria</taxon>
        <taxon>Pseudomonadati</taxon>
        <taxon>Pseudomonadota</taxon>
        <taxon>Alphaproteobacteria</taxon>
        <taxon>Hyphomicrobiales</taxon>
        <taxon>Aurantimonadaceae</taxon>
        <taxon>Aurantimonas</taxon>
    </lineage>
</organism>
<evidence type="ECO:0000256" key="13">
    <source>
        <dbReference type="ARBA" id="ARBA00023237"/>
    </source>
</evidence>
<keyword evidence="20" id="KW-1185">Reference proteome</keyword>
<keyword evidence="10 15" id="KW-0798">TonB box</keyword>
<sequence length="729" mass="80003">MYLRARLLVSVSAIGLAALSQASAQTNGQIVLDTIVVETDGATDGASGGTGTGPVDGYVARDTTTGSKTDTPLIEVPQSVSVLGREELDDRGVQKVDEALRYTPGVFTQPYGSDTDTDWFYIRGFNATQTGVYLDSLNLYSYAFGGFIIDPFQLERIEVMRGPASVLYGGSNAGGLVNSISKRANGERIRYIEGGINDDPNGYGAFDIGDRLTADGVWSYRLLGKLQGGETDTDYADNFRGFIAPNLTWSPDADTRLNLYATYQYDDQRHVNGFLPYVGSVVDAPFGRIDRDLFYSEPDLDKFENRQVTVGYEFDTEVADGITLTSNTRYGRAEREEYGPYFYGYYDPATGFGGLEDPVGPDYLLNRINFSHDTTVDTFTTDNRATFEFATGAIGHALMTGIDYKYFGIDQVQASGGADPLNPTNPNYTNDLPALYAPYLDETIDLNQVGVYIQDQAKFGDGFILTLNGRYDEVWIDRDDRSTFDADYDSREGSFSGRAGLGYEFANGLVPYVSVSRFFNPQIGTDANGEGVVPEEGEQYEIGVKYEPSFLDGVFTASLFDLTRRNTLQSIAPAYIPQTIGEINSRGVELEAKVNLDESWRITGAFTAYDLTIEKDANPDIVGNRPYLVPEVLASAWLDYTVQHGTLKGLGLGGGIRYIGDSYADNENTLKVPDATVFDAALRYDRDDWGVSLNVNNVFDKKYVAGCQTSASCGYGEGRDVLLKAHMTW</sequence>
<keyword evidence="12 19" id="KW-0675">Receptor</keyword>
<dbReference type="InterPro" id="IPR012910">
    <property type="entry name" value="Plug_dom"/>
</dbReference>
<dbReference type="CDD" id="cd01347">
    <property type="entry name" value="ligand_gated_channel"/>
    <property type="match status" value="1"/>
</dbReference>
<keyword evidence="3 14" id="KW-0813">Transport</keyword>
<gene>
    <name evidence="19" type="ORF">GTW51_12990</name>
</gene>
<evidence type="ECO:0000256" key="12">
    <source>
        <dbReference type="ARBA" id="ARBA00023170"/>
    </source>
</evidence>
<evidence type="ECO:0000256" key="14">
    <source>
        <dbReference type="PROSITE-ProRule" id="PRU01360"/>
    </source>
</evidence>
<evidence type="ECO:0000256" key="5">
    <source>
        <dbReference type="ARBA" id="ARBA00022496"/>
    </source>
</evidence>
<evidence type="ECO:0000256" key="8">
    <source>
        <dbReference type="ARBA" id="ARBA00023004"/>
    </source>
</evidence>
<dbReference type="InterPro" id="IPR037066">
    <property type="entry name" value="Plug_dom_sf"/>
</dbReference>
<proteinExistence type="inferred from homology"/>
<feature type="signal peptide" evidence="16">
    <location>
        <begin position="1"/>
        <end position="24"/>
    </location>
</feature>
<dbReference type="NCBIfam" id="NF010651">
    <property type="entry name" value="PRK14050.1"/>
    <property type="match status" value="1"/>
</dbReference>
<dbReference type="EMBL" id="JAAAMJ010000009">
    <property type="protein sequence ID" value="NDV87616.1"/>
    <property type="molecule type" value="Genomic_DNA"/>
</dbReference>
<evidence type="ECO:0000259" key="17">
    <source>
        <dbReference type="Pfam" id="PF00593"/>
    </source>
</evidence>
<evidence type="ECO:0000256" key="2">
    <source>
        <dbReference type="ARBA" id="ARBA00009810"/>
    </source>
</evidence>
<dbReference type="PROSITE" id="PS52016">
    <property type="entry name" value="TONB_DEPENDENT_REC_3"/>
    <property type="match status" value="1"/>
</dbReference>
<reference evidence="19 20" key="1">
    <citation type="submission" date="2020-01" db="EMBL/GenBank/DDBJ databases">
        <title>Genomes of bacteria type strains.</title>
        <authorList>
            <person name="Chen J."/>
            <person name="Zhu S."/>
            <person name="Chen J."/>
        </authorList>
    </citation>
    <scope>NUCLEOTIDE SEQUENCE [LARGE SCALE GENOMIC DNA]</scope>
    <source>
        <strain evidence="19 20">KCTC 52919</strain>
    </source>
</reference>
<dbReference type="PANTHER" id="PTHR32552:SF68">
    <property type="entry name" value="FERRICHROME OUTER MEMBRANE TRANSPORTER_PHAGE RECEPTOR"/>
    <property type="match status" value="1"/>
</dbReference>
<dbReference type="GO" id="GO:0009279">
    <property type="term" value="C:cell outer membrane"/>
    <property type="evidence" value="ECO:0007669"/>
    <property type="project" value="UniProtKB-SubCell"/>
</dbReference>
<comment type="subcellular location">
    <subcellularLocation>
        <location evidence="1 14">Cell outer membrane</location>
        <topology evidence="1 14">Multi-pass membrane protein</topology>
    </subcellularLocation>
</comment>
<dbReference type="FunFam" id="2.170.130.10:FF:000001">
    <property type="entry name" value="Catecholate siderophore TonB-dependent receptor"/>
    <property type="match status" value="1"/>
</dbReference>
<dbReference type="SUPFAM" id="SSF56935">
    <property type="entry name" value="Porins"/>
    <property type="match status" value="1"/>
</dbReference>
<evidence type="ECO:0000256" key="6">
    <source>
        <dbReference type="ARBA" id="ARBA00022692"/>
    </source>
</evidence>